<dbReference type="Proteomes" id="UP000008204">
    <property type="component" value="Chromosome"/>
</dbReference>
<organism evidence="11 12">
    <name type="scientific">Rippkaea orientalis (strain PCC 8801 / RF-1)</name>
    <name type="common">Cyanothece sp. (strain PCC 8801)</name>
    <dbReference type="NCBI Taxonomy" id="41431"/>
    <lineage>
        <taxon>Bacteria</taxon>
        <taxon>Bacillati</taxon>
        <taxon>Cyanobacteriota</taxon>
        <taxon>Cyanophyceae</taxon>
        <taxon>Oscillatoriophycideae</taxon>
        <taxon>Chroococcales</taxon>
        <taxon>Aphanothecaceae</taxon>
        <taxon>Rippkaea</taxon>
        <taxon>Rippkaea orientalis</taxon>
    </lineage>
</organism>
<keyword evidence="12" id="KW-1185">Reference proteome</keyword>
<keyword evidence="8" id="KW-0326">Glycosidase</keyword>
<evidence type="ECO:0000256" key="9">
    <source>
        <dbReference type="ARBA" id="ARBA00023326"/>
    </source>
</evidence>
<dbReference type="InterPro" id="IPR017853">
    <property type="entry name" value="GH"/>
</dbReference>
<comment type="catalytic activity">
    <reaction evidence="1">
        <text>Endohydrolysis of (1-&gt;4)-beta-D-xylosidic linkages in xylans.</text>
        <dbReference type="EC" id="3.2.1.8"/>
    </reaction>
</comment>
<dbReference type="SMART" id="SM00633">
    <property type="entry name" value="Glyco_10"/>
    <property type="match status" value="1"/>
</dbReference>
<dbReference type="GO" id="GO:0031176">
    <property type="term" value="F:endo-1,4-beta-xylanase activity"/>
    <property type="evidence" value="ECO:0007669"/>
    <property type="project" value="UniProtKB-EC"/>
</dbReference>
<evidence type="ECO:0000256" key="2">
    <source>
        <dbReference type="ARBA" id="ARBA00007495"/>
    </source>
</evidence>
<evidence type="ECO:0000256" key="4">
    <source>
        <dbReference type="ARBA" id="ARBA00022651"/>
    </source>
</evidence>
<keyword evidence="6 11" id="KW-0378">Hydrolase</keyword>
<keyword evidence="9" id="KW-0624">Polysaccharide degradation</keyword>
<evidence type="ECO:0000256" key="8">
    <source>
        <dbReference type="ARBA" id="ARBA00023295"/>
    </source>
</evidence>
<sequence>MIQRRRFLEFTAGLTLFPLISQPSNSETVKNASQETVTLQGWDFQGIPLDQSGWETLHFLDLEENPIFNPPRQVEGGKLISSFPPFPVMIAINLLVSGFGKVYLYADNQGKGYTIADFPLNLNLELTRTRCDRVQSLINTWKQQGYTSASTVINRLNQAFFYLKKAENSSSITEQIPWCQQSLVESLWSGEEAVLAHAKYQISQQEKRPNFLFGCGFPYGGETDKAYFKEVFNFTTLPLYWRDLEKKQGQKNYEPLNQMLDWLEENKITPKGHPLAWFAEFGIPEWLKDTSFKTMKRELDLHIQEVTRYFGQRFPYYDIINEASGRAFANQPGYSSEELVELSGVTATACYQGNPQAFRIINDCCLWARHRALEQPNPLTPYQYIKACLAANIPFEAIGLQLYYPDRDLFEINRLIERFGQLGKIIHITELGVPSDTTEDENSWMKTPFGLWHNPWSETIQADWIEQFYTLCYSKSYIKAITWWELSDKGYHFWAHGGLLRPDGQPKEAFYRLKSLVQQWR</sequence>
<dbReference type="AlphaFoldDB" id="B7K395"/>
<keyword evidence="4" id="KW-0858">Xylan degradation</keyword>
<evidence type="ECO:0000313" key="11">
    <source>
        <dbReference type="EMBL" id="ACK64415.1"/>
    </source>
</evidence>
<keyword evidence="7" id="KW-0119">Carbohydrate metabolism</keyword>
<dbReference type="eggNOG" id="COG3693">
    <property type="taxonomic scope" value="Bacteria"/>
</dbReference>
<dbReference type="PANTHER" id="PTHR31490">
    <property type="entry name" value="GLYCOSYL HYDROLASE"/>
    <property type="match status" value="1"/>
</dbReference>
<name>B7K395_RIPO1</name>
<dbReference type="Gene3D" id="3.20.20.80">
    <property type="entry name" value="Glycosidases"/>
    <property type="match status" value="1"/>
</dbReference>
<dbReference type="PROSITE" id="PS51760">
    <property type="entry name" value="GH10_2"/>
    <property type="match status" value="1"/>
</dbReference>
<dbReference type="Pfam" id="PF00331">
    <property type="entry name" value="Glyco_hydro_10"/>
    <property type="match status" value="1"/>
</dbReference>
<dbReference type="CAZy" id="GH10">
    <property type="family name" value="Glycoside Hydrolase Family 10"/>
</dbReference>
<accession>B7K395</accession>
<protein>
    <recommendedName>
        <fullName evidence="3">endo-1,4-beta-xylanase</fullName>
        <ecNumber evidence="3">3.2.1.8</ecNumber>
    </recommendedName>
</protein>
<dbReference type="SUPFAM" id="SSF51445">
    <property type="entry name" value="(Trans)glycosidases"/>
    <property type="match status" value="1"/>
</dbReference>
<dbReference type="PANTHER" id="PTHR31490:SF88">
    <property type="entry name" value="BETA-XYLANASE"/>
    <property type="match status" value="1"/>
</dbReference>
<dbReference type="GO" id="GO:0045493">
    <property type="term" value="P:xylan catabolic process"/>
    <property type="evidence" value="ECO:0007669"/>
    <property type="project" value="UniProtKB-KW"/>
</dbReference>
<comment type="similarity">
    <text evidence="2">Belongs to the glycosyl hydrolase 10 (cellulase F) family.</text>
</comment>
<dbReference type="HOGENOM" id="CLU_522468_0_0_3"/>
<feature type="domain" description="GH10" evidence="10">
    <location>
        <begin position="222"/>
        <end position="516"/>
    </location>
</feature>
<evidence type="ECO:0000256" key="6">
    <source>
        <dbReference type="ARBA" id="ARBA00022801"/>
    </source>
</evidence>
<reference evidence="12" key="1">
    <citation type="journal article" date="2011" name="MBio">
        <title>Novel metabolic attributes of the genus Cyanothece, comprising a group of unicellular nitrogen-fixing Cyanobacteria.</title>
        <authorList>
            <person name="Bandyopadhyay A."/>
            <person name="Elvitigala T."/>
            <person name="Welsh E."/>
            <person name="Stockel J."/>
            <person name="Liberton M."/>
            <person name="Min H."/>
            <person name="Sherman L.A."/>
            <person name="Pakrasi H.B."/>
        </authorList>
    </citation>
    <scope>NUCLEOTIDE SEQUENCE [LARGE SCALE GENOMIC DNA]</scope>
    <source>
        <strain evidence="12">PCC 8801</strain>
    </source>
</reference>
<evidence type="ECO:0000256" key="5">
    <source>
        <dbReference type="ARBA" id="ARBA00022729"/>
    </source>
</evidence>
<evidence type="ECO:0000256" key="7">
    <source>
        <dbReference type="ARBA" id="ARBA00023277"/>
    </source>
</evidence>
<evidence type="ECO:0000256" key="1">
    <source>
        <dbReference type="ARBA" id="ARBA00000681"/>
    </source>
</evidence>
<dbReference type="OrthoDB" id="9809277at2"/>
<dbReference type="InterPro" id="IPR001000">
    <property type="entry name" value="GH10_dom"/>
</dbReference>
<dbReference type="STRING" id="41431.PCC8801_0316"/>
<evidence type="ECO:0000259" key="10">
    <source>
        <dbReference type="PROSITE" id="PS51760"/>
    </source>
</evidence>
<evidence type="ECO:0000313" key="12">
    <source>
        <dbReference type="Proteomes" id="UP000008204"/>
    </source>
</evidence>
<proteinExistence type="inferred from homology"/>
<dbReference type="EMBL" id="CP001287">
    <property type="protein sequence ID" value="ACK64415.1"/>
    <property type="molecule type" value="Genomic_DNA"/>
</dbReference>
<dbReference type="KEGG" id="cyp:PCC8801_0316"/>
<gene>
    <name evidence="11" type="ordered locus">PCC8801_0316</name>
</gene>
<dbReference type="EC" id="3.2.1.8" evidence="3"/>
<keyword evidence="5" id="KW-0732">Signal</keyword>
<evidence type="ECO:0000256" key="3">
    <source>
        <dbReference type="ARBA" id="ARBA00012590"/>
    </source>
</evidence>
<dbReference type="InterPro" id="IPR044846">
    <property type="entry name" value="GH10"/>
</dbReference>
<dbReference type="RefSeq" id="WP_012593692.1">
    <property type="nucleotide sequence ID" value="NC_011726.1"/>
</dbReference>